<dbReference type="Proteomes" id="UP000014680">
    <property type="component" value="Unassembled WGS sequence"/>
</dbReference>
<protein>
    <submittedName>
        <fullName evidence="1">Uncharacterized protein</fullName>
    </submittedName>
</protein>
<dbReference type="RefSeq" id="XP_004259710.1">
    <property type="nucleotide sequence ID" value="XM_004259662.1"/>
</dbReference>
<dbReference type="KEGG" id="eiv:EIN_313410"/>
<organism evidence="1 2">
    <name type="scientific">Entamoeba invadens IP1</name>
    <dbReference type="NCBI Taxonomy" id="370355"/>
    <lineage>
        <taxon>Eukaryota</taxon>
        <taxon>Amoebozoa</taxon>
        <taxon>Evosea</taxon>
        <taxon>Archamoebae</taxon>
        <taxon>Mastigamoebida</taxon>
        <taxon>Entamoebidae</taxon>
        <taxon>Entamoeba</taxon>
    </lineage>
</organism>
<accession>A0A0A1UCP6</accession>
<keyword evidence="2" id="KW-1185">Reference proteome</keyword>
<dbReference type="GeneID" id="14891925"/>
<gene>
    <name evidence="1" type="ORF">EIN_313410</name>
</gene>
<reference evidence="1 2" key="1">
    <citation type="submission" date="2012-10" db="EMBL/GenBank/DDBJ databases">
        <authorList>
            <person name="Zafar N."/>
            <person name="Inman J."/>
            <person name="Hall N."/>
            <person name="Lorenzi H."/>
            <person name="Caler E."/>
        </authorList>
    </citation>
    <scope>NUCLEOTIDE SEQUENCE [LARGE SCALE GENOMIC DNA]</scope>
    <source>
        <strain evidence="1 2">IP1</strain>
    </source>
</reference>
<dbReference type="VEuPathDB" id="AmoebaDB:EIN_313410"/>
<dbReference type="AlphaFoldDB" id="A0A0A1UCP6"/>
<proteinExistence type="predicted"/>
<name>A0A0A1UCP6_ENTIV</name>
<dbReference type="OMA" id="NISHMVD"/>
<sequence>MDIITLLKVLTVISPETQVIFQGHYEEVLQCKTIEEMMYCFGPIMTRFFLDEAIPYEKRYEIFAAFGDHKKMIARLEPLLNALDPQNTGTIKTFINDIQIIKSGFCGHLSTPNEEMFQHFLDYHKEIIAPKEYNISHMVDPFYAPISQLTEKMKCATPTQLSQVAQVLSMEHKGMVFEDDIELDLNTLSTPILLRLLTIFH</sequence>
<evidence type="ECO:0000313" key="2">
    <source>
        <dbReference type="Proteomes" id="UP000014680"/>
    </source>
</evidence>
<dbReference type="EMBL" id="KB206312">
    <property type="protein sequence ID" value="ELP92939.1"/>
    <property type="molecule type" value="Genomic_DNA"/>
</dbReference>
<evidence type="ECO:0000313" key="1">
    <source>
        <dbReference type="EMBL" id="ELP92939.1"/>
    </source>
</evidence>